<dbReference type="Gene3D" id="1.10.10.10">
    <property type="entry name" value="Winged helix-like DNA-binding domain superfamily/Winged helix DNA-binding domain"/>
    <property type="match status" value="1"/>
</dbReference>
<evidence type="ECO:0000259" key="7">
    <source>
        <dbReference type="PROSITE" id="PS50069"/>
    </source>
</evidence>
<keyword evidence="4" id="KW-0833">Ubl conjugation pathway</keyword>
<dbReference type="SMART" id="SM01013">
    <property type="entry name" value="APC2"/>
    <property type="match status" value="1"/>
</dbReference>
<gene>
    <name evidence="8" type="ORF">B0F90DRAFT_1843528</name>
</gene>
<keyword evidence="2" id="KW-0132">Cell division</keyword>
<keyword evidence="5" id="KW-0131">Cell cycle</keyword>
<dbReference type="AlphaFoldDB" id="A0AAD4M4R1"/>
<organism evidence="8 9">
    <name type="scientific">Multifurca ochricompacta</name>
    <dbReference type="NCBI Taxonomy" id="376703"/>
    <lineage>
        <taxon>Eukaryota</taxon>
        <taxon>Fungi</taxon>
        <taxon>Dikarya</taxon>
        <taxon>Basidiomycota</taxon>
        <taxon>Agaricomycotina</taxon>
        <taxon>Agaricomycetes</taxon>
        <taxon>Russulales</taxon>
        <taxon>Russulaceae</taxon>
        <taxon>Multifurca</taxon>
    </lineage>
</organism>
<reference evidence="8" key="1">
    <citation type="journal article" date="2022" name="New Phytol.">
        <title>Evolutionary transition to the ectomycorrhizal habit in the genomes of a hyperdiverse lineage of mushroom-forming fungi.</title>
        <authorList>
            <person name="Looney B."/>
            <person name="Miyauchi S."/>
            <person name="Morin E."/>
            <person name="Drula E."/>
            <person name="Courty P.E."/>
            <person name="Kohler A."/>
            <person name="Kuo A."/>
            <person name="LaButti K."/>
            <person name="Pangilinan J."/>
            <person name="Lipzen A."/>
            <person name="Riley R."/>
            <person name="Andreopoulos W."/>
            <person name="He G."/>
            <person name="Johnson J."/>
            <person name="Nolan M."/>
            <person name="Tritt A."/>
            <person name="Barry K.W."/>
            <person name="Grigoriev I.V."/>
            <person name="Nagy L.G."/>
            <person name="Hibbett D."/>
            <person name="Henrissat B."/>
            <person name="Matheny P.B."/>
            <person name="Labbe J."/>
            <person name="Martin F.M."/>
        </authorList>
    </citation>
    <scope>NUCLEOTIDE SEQUENCE</scope>
    <source>
        <strain evidence="8">BPL690</strain>
    </source>
</reference>
<dbReference type="InterPro" id="IPR036390">
    <property type="entry name" value="WH_DNA-bd_sf"/>
</dbReference>
<dbReference type="Pfam" id="PF25773">
    <property type="entry name" value="TPR_ANAPC2"/>
    <property type="match status" value="1"/>
</dbReference>
<dbReference type="GO" id="GO:0005680">
    <property type="term" value="C:anaphase-promoting complex"/>
    <property type="evidence" value="ECO:0007669"/>
    <property type="project" value="TreeGrafter"/>
</dbReference>
<evidence type="ECO:0000256" key="3">
    <source>
        <dbReference type="ARBA" id="ARBA00022776"/>
    </source>
</evidence>
<dbReference type="PANTHER" id="PTHR45957">
    <property type="entry name" value="ANAPHASE-PROMOTING COMPLEX SUBUNIT 2"/>
    <property type="match status" value="1"/>
</dbReference>
<dbReference type="InterPro" id="IPR044554">
    <property type="entry name" value="ANAPC2"/>
</dbReference>
<dbReference type="PROSITE" id="PS50069">
    <property type="entry name" value="CULLIN_2"/>
    <property type="match status" value="1"/>
</dbReference>
<dbReference type="EMBL" id="WTXG01000015">
    <property type="protein sequence ID" value="KAI0301194.1"/>
    <property type="molecule type" value="Genomic_DNA"/>
</dbReference>
<dbReference type="GO" id="GO:0070979">
    <property type="term" value="P:protein K11-linked ubiquitination"/>
    <property type="evidence" value="ECO:0007669"/>
    <property type="project" value="TreeGrafter"/>
</dbReference>
<keyword evidence="3" id="KW-0498">Mitosis</keyword>
<dbReference type="InterPro" id="IPR036388">
    <property type="entry name" value="WH-like_DNA-bd_sf"/>
</dbReference>
<feature type="domain" description="Cullin family profile" evidence="7">
    <location>
        <begin position="412"/>
        <end position="620"/>
    </location>
</feature>
<dbReference type="GO" id="GO:0031625">
    <property type="term" value="F:ubiquitin protein ligase binding"/>
    <property type="evidence" value="ECO:0007669"/>
    <property type="project" value="InterPro"/>
</dbReference>
<comment type="caution">
    <text evidence="8">The sequence shown here is derived from an EMBL/GenBank/DDBJ whole genome shotgun (WGS) entry which is preliminary data.</text>
</comment>
<keyword evidence="8" id="KW-0436">Ligase</keyword>
<dbReference type="Pfam" id="PF08672">
    <property type="entry name" value="ANAPC2"/>
    <property type="match status" value="1"/>
</dbReference>
<evidence type="ECO:0000256" key="4">
    <source>
        <dbReference type="ARBA" id="ARBA00022786"/>
    </source>
</evidence>
<evidence type="ECO:0000256" key="6">
    <source>
        <dbReference type="PROSITE-ProRule" id="PRU00330"/>
    </source>
</evidence>
<evidence type="ECO:0000256" key="1">
    <source>
        <dbReference type="ARBA" id="ARBA00016068"/>
    </source>
</evidence>
<keyword evidence="9" id="KW-1185">Reference proteome</keyword>
<protein>
    <recommendedName>
        <fullName evidence="1">Anaphase-promoting complex subunit 2</fullName>
    </recommendedName>
</protein>
<name>A0AAD4M4R1_9AGAM</name>
<dbReference type="GO" id="GO:0051301">
    <property type="term" value="P:cell division"/>
    <property type="evidence" value="ECO:0007669"/>
    <property type="project" value="UniProtKB-KW"/>
</dbReference>
<dbReference type="Proteomes" id="UP001203297">
    <property type="component" value="Unassembled WGS sequence"/>
</dbReference>
<dbReference type="InterPro" id="IPR016158">
    <property type="entry name" value="Cullin_homology"/>
</dbReference>
<proteinExistence type="inferred from homology"/>
<evidence type="ECO:0000313" key="8">
    <source>
        <dbReference type="EMBL" id="KAI0301194.1"/>
    </source>
</evidence>
<dbReference type="InterPro" id="IPR036317">
    <property type="entry name" value="Cullin_homology_sf"/>
</dbReference>
<evidence type="ECO:0000313" key="9">
    <source>
        <dbReference type="Proteomes" id="UP001203297"/>
    </source>
</evidence>
<evidence type="ECO:0000256" key="2">
    <source>
        <dbReference type="ARBA" id="ARBA00022618"/>
    </source>
</evidence>
<dbReference type="InterPro" id="IPR014786">
    <property type="entry name" value="ANAPC2_C"/>
</dbReference>
<dbReference type="SUPFAM" id="SSF46785">
    <property type="entry name" value="Winged helix' DNA-binding domain"/>
    <property type="match status" value="1"/>
</dbReference>
<dbReference type="GO" id="GO:0007091">
    <property type="term" value="P:metaphase/anaphase transition of mitotic cell cycle"/>
    <property type="evidence" value="ECO:0007669"/>
    <property type="project" value="TreeGrafter"/>
</dbReference>
<evidence type="ECO:0000256" key="5">
    <source>
        <dbReference type="ARBA" id="ARBA00023306"/>
    </source>
</evidence>
<dbReference type="SUPFAM" id="SSF75632">
    <property type="entry name" value="Cullin homology domain"/>
    <property type="match status" value="1"/>
</dbReference>
<dbReference type="InterPro" id="IPR057975">
    <property type="entry name" value="TPR_ANAPC2"/>
</dbReference>
<dbReference type="PANTHER" id="PTHR45957:SF1">
    <property type="entry name" value="ANAPHASE-PROMOTING COMPLEX SUBUNIT 2"/>
    <property type="match status" value="1"/>
</dbReference>
<comment type="similarity">
    <text evidence="6">Belongs to the cullin family.</text>
</comment>
<accession>A0AAD4M4R1</accession>
<dbReference type="GO" id="GO:0006511">
    <property type="term" value="P:ubiquitin-dependent protein catabolic process"/>
    <property type="evidence" value="ECO:0007669"/>
    <property type="project" value="InterPro"/>
</dbReference>
<sequence length="759" mass="85927">MASEALRNQVAAKWQDSFNRLNRGSQGISGLMDFSKAWAVAADFLRPRDLGAPPKDFNTHEVRGAFDVLMQCRMLPMLLESFVEDMRRNQHLITNDVMRFMAEYEVPTDSKKASGEADVIGRLVLLLADWYFAWAPGGELGHTISSAYIVNFQTHIFSVLPSTFAGGFKKLLAATLSLFTRGTTPEIPASVQDPKLWPSFELLGLADRYESLIASVCYEHIEVHVLETCTGKWDEPMLGQLREWMADKVVPWMLLPYARGAKTPEEARTMLQGVGSRFDFHVCKTLCDLRTKEMFDIVIDYPDSIPSLHDLKECLQRVDQRSQLVQTLRKANKKRLLHPGADTKDILTQYVSLIRCLRIIDPPGVLLFKVADPIRRYLRDRPDTIRCIVASLVVDGESGDSLVDQDEPIQPLQTAQVDDYTDPNWEPEPIDAGPDFRVNKPSDVVSTLVSIYDSKDLFVKELQVLLAQRLLAVTDGNYEKERRNLEILKIRFGEAPLQVCEVMLKDMTDSKRIDQHVQFQSSSVMHPTIISRHFWPQFQAAKILLPGQLHEIQESYAREFTTFKPDKKLRWLSHLGSIRLEIQLQDRTISADVPPLEAAFIELFSEKDVWTVGDLVARVGPVERPAALKALLAWVNRGVLREESDGADVQRFRLLESASTDAEAAPVRMATTGSRATLVEEQPTVLTVQQQQAGQMEVYWKFIEGMLMNLGGLPLDRIQTMLKFAPGYDRTVDQLGGFMDAARREGLVNVKDGIWRLNR</sequence>
<dbReference type="Gene3D" id="1.20.1310.10">
    <property type="entry name" value="Cullin Repeats"/>
    <property type="match status" value="1"/>
</dbReference>
<dbReference type="SMART" id="SM00182">
    <property type="entry name" value="CULLIN"/>
    <property type="match status" value="1"/>
</dbReference>
<dbReference type="Gene3D" id="3.30.230.130">
    <property type="entry name" value="Cullin, Chain C, Domain 2"/>
    <property type="match status" value="1"/>
</dbReference>
<dbReference type="GO" id="GO:0016874">
    <property type="term" value="F:ligase activity"/>
    <property type="evidence" value="ECO:0007669"/>
    <property type="project" value="UniProtKB-KW"/>
</dbReference>